<dbReference type="RefSeq" id="WP_144937807.1">
    <property type="nucleotide sequence ID" value="NZ_CP066078.1"/>
</dbReference>
<name>A0A7T4MSG4_9MICC</name>
<evidence type="ECO:0000313" key="3">
    <source>
        <dbReference type="Proteomes" id="UP000595221"/>
    </source>
</evidence>
<reference evidence="2 3" key="1">
    <citation type="submission" date="2020-12" db="EMBL/GenBank/DDBJ databases">
        <title>FDA dAtabase for Regulatory Grade micrObial Sequences (FDA-ARGOS): Supporting development and validation of Infectious Disease Dx tests.</title>
        <authorList>
            <person name="Sproer C."/>
            <person name="Gronow S."/>
            <person name="Severitt S."/>
            <person name="Schroder I."/>
            <person name="Tallon L."/>
            <person name="Sadzewicz L."/>
            <person name="Zhao X."/>
            <person name="Boylan J."/>
            <person name="Ott S."/>
            <person name="Bowen H."/>
            <person name="Vavikolanu K."/>
            <person name="Mehta A."/>
            <person name="Aluvathingal J."/>
            <person name="Nadendla S."/>
            <person name="Lowell S."/>
            <person name="Myers T."/>
            <person name="Yan Y."/>
            <person name="Sichtig H."/>
        </authorList>
    </citation>
    <scope>NUCLEOTIDE SEQUENCE [LARGE SCALE GENOMIC DNA]</scope>
    <source>
        <strain evidence="2 3">FDAARGOS_1001</strain>
    </source>
</reference>
<evidence type="ECO:0000313" key="2">
    <source>
        <dbReference type="EMBL" id="QQC58704.1"/>
    </source>
</evidence>
<dbReference type="PANTHER" id="PTHR39203:SF1">
    <property type="entry name" value="CYTOPLASMIC PROTEIN"/>
    <property type="match status" value="1"/>
</dbReference>
<dbReference type="PANTHER" id="PTHR39203">
    <property type="entry name" value="CYTOPLASMIC PROTEIN-RELATED"/>
    <property type="match status" value="1"/>
</dbReference>
<evidence type="ECO:0000259" key="1">
    <source>
        <dbReference type="SMART" id="SM01022"/>
    </source>
</evidence>
<dbReference type="Gene3D" id="3.10.400.10">
    <property type="entry name" value="Sulfate adenylyltransferase"/>
    <property type="match status" value="1"/>
</dbReference>
<dbReference type="Pfam" id="PF04266">
    <property type="entry name" value="ASCH"/>
    <property type="match status" value="1"/>
</dbReference>
<proteinExistence type="predicted"/>
<protein>
    <submittedName>
        <fullName evidence="2">ASCH domain-containing protein</fullName>
    </submittedName>
</protein>
<organism evidence="2 3">
    <name type="scientific">Rothia kristinae</name>
    <dbReference type="NCBI Taxonomy" id="37923"/>
    <lineage>
        <taxon>Bacteria</taxon>
        <taxon>Bacillati</taxon>
        <taxon>Actinomycetota</taxon>
        <taxon>Actinomycetes</taxon>
        <taxon>Micrococcales</taxon>
        <taxon>Micrococcaceae</taxon>
        <taxon>Rothia</taxon>
    </lineage>
</organism>
<dbReference type="Proteomes" id="UP000595221">
    <property type="component" value="Chromosome"/>
</dbReference>
<dbReference type="AlphaFoldDB" id="A0A7T4MSG4"/>
<dbReference type="InterPro" id="IPR015947">
    <property type="entry name" value="PUA-like_sf"/>
</dbReference>
<dbReference type="InterPro" id="IPR007374">
    <property type="entry name" value="ASCH_domain"/>
</dbReference>
<accession>A0A7T4MSG4</accession>
<dbReference type="PIRSF" id="PIRSF021320">
    <property type="entry name" value="DUF984"/>
    <property type="match status" value="1"/>
</dbReference>
<sequence>MDTPAIPDADYGFPGPLRDRLVAAILSGEKTTTTSLLAEYELEDEPLPRIGDLERVVDSSGAPVCLTRITGVRVLPLARVPLEHALGEGEGFRDLADWRTAHERFWTSPEFTGPFTARGRQAPAVDDDTAVVCVRLETLPLS</sequence>
<gene>
    <name evidence="2" type="ORF">I6H58_06865</name>
</gene>
<dbReference type="SUPFAM" id="SSF88697">
    <property type="entry name" value="PUA domain-like"/>
    <property type="match status" value="1"/>
</dbReference>
<feature type="domain" description="ASCH" evidence="1">
    <location>
        <begin position="11"/>
        <end position="140"/>
    </location>
</feature>
<dbReference type="InterPro" id="IPR009326">
    <property type="entry name" value="DUF984"/>
</dbReference>
<dbReference type="EMBL" id="CP066078">
    <property type="protein sequence ID" value="QQC58704.1"/>
    <property type="molecule type" value="Genomic_DNA"/>
</dbReference>
<dbReference type="SMART" id="SM01022">
    <property type="entry name" value="ASCH"/>
    <property type="match status" value="1"/>
</dbReference>